<reference evidence="1 2" key="1">
    <citation type="journal article" date="2013" name="Nat. Commun.">
        <title>The evolution and pathogenic mechanisms of the rice sheath blight pathogen.</title>
        <authorList>
            <person name="Zheng A."/>
            <person name="Lin R."/>
            <person name="Xu L."/>
            <person name="Qin P."/>
            <person name="Tang C."/>
            <person name="Ai P."/>
            <person name="Zhang D."/>
            <person name="Liu Y."/>
            <person name="Sun Z."/>
            <person name="Feng H."/>
            <person name="Wang Y."/>
            <person name="Chen Y."/>
            <person name="Liang X."/>
            <person name="Fu R."/>
            <person name="Li Q."/>
            <person name="Zhang J."/>
            <person name="Yu X."/>
            <person name="Xie Z."/>
            <person name="Ding L."/>
            <person name="Guan P."/>
            <person name="Tang J."/>
            <person name="Liang Y."/>
            <person name="Wang S."/>
            <person name="Deng Q."/>
            <person name="Li S."/>
            <person name="Zhu J."/>
            <person name="Wang L."/>
            <person name="Liu H."/>
            <person name="Li P."/>
        </authorList>
    </citation>
    <scope>NUCLEOTIDE SEQUENCE [LARGE SCALE GENOMIC DNA]</scope>
    <source>
        <strain evidence="2">AG-1 IA</strain>
    </source>
</reference>
<dbReference type="AlphaFoldDB" id="L8WQH3"/>
<keyword evidence="2" id="KW-1185">Reference proteome</keyword>
<proteinExistence type="predicted"/>
<comment type="caution">
    <text evidence="1">The sequence shown here is derived from an EMBL/GenBank/DDBJ whole genome shotgun (WGS) entry which is preliminary data.</text>
</comment>
<sequence length="58" mass="6541">MRITHSHKNHKKVVMYIHTSSGGIICKRHSPMARGARDVDKKQKLKIRCNKNKSAASG</sequence>
<name>L8WQH3_THACA</name>
<evidence type="ECO:0000313" key="1">
    <source>
        <dbReference type="EMBL" id="ELU39018.1"/>
    </source>
</evidence>
<organism evidence="1 2">
    <name type="scientific">Thanatephorus cucumeris (strain AG1-IA)</name>
    <name type="common">Rice sheath blight fungus</name>
    <name type="synonym">Rhizoctonia solani</name>
    <dbReference type="NCBI Taxonomy" id="983506"/>
    <lineage>
        <taxon>Eukaryota</taxon>
        <taxon>Fungi</taxon>
        <taxon>Dikarya</taxon>
        <taxon>Basidiomycota</taxon>
        <taxon>Agaricomycotina</taxon>
        <taxon>Agaricomycetes</taxon>
        <taxon>Cantharellales</taxon>
        <taxon>Ceratobasidiaceae</taxon>
        <taxon>Rhizoctonia</taxon>
        <taxon>Rhizoctonia solani AG-1</taxon>
    </lineage>
</organism>
<evidence type="ECO:0000313" key="2">
    <source>
        <dbReference type="Proteomes" id="UP000011668"/>
    </source>
</evidence>
<accession>L8WQH3</accession>
<dbReference type="Proteomes" id="UP000011668">
    <property type="component" value="Unassembled WGS sequence"/>
</dbReference>
<dbReference type="EMBL" id="AFRT01001963">
    <property type="protein sequence ID" value="ELU39018.1"/>
    <property type="molecule type" value="Genomic_DNA"/>
</dbReference>
<protein>
    <submittedName>
        <fullName evidence="1">Uncharacterized protein</fullName>
    </submittedName>
</protein>
<gene>
    <name evidence="1" type="ORF">AG1IA_06939</name>
</gene>
<dbReference type="HOGENOM" id="CLU_2980710_0_0_1"/>